<accession>A0AAD5U549</accession>
<evidence type="ECO:0000313" key="11">
    <source>
        <dbReference type="EMBL" id="KAJ3223282.1"/>
    </source>
</evidence>
<dbReference type="Gene3D" id="1.25.40.10">
    <property type="entry name" value="Tetratricopeptide repeat domain"/>
    <property type="match status" value="4"/>
</dbReference>
<evidence type="ECO:0000256" key="5">
    <source>
        <dbReference type="ARBA" id="ARBA00023242"/>
    </source>
</evidence>
<dbReference type="InterPro" id="IPR045075">
    <property type="entry name" value="Syf1-like"/>
</dbReference>
<evidence type="ECO:0000256" key="4">
    <source>
        <dbReference type="ARBA" id="ARBA00023187"/>
    </source>
</evidence>
<dbReference type="Pfam" id="PF13432">
    <property type="entry name" value="TPR_16"/>
    <property type="match status" value="1"/>
</dbReference>
<organism evidence="11 12">
    <name type="scientific">Clydaea vesicula</name>
    <dbReference type="NCBI Taxonomy" id="447962"/>
    <lineage>
        <taxon>Eukaryota</taxon>
        <taxon>Fungi</taxon>
        <taxon>Fungi incertae sedis</taxon>
        <taxon>Chytridiomycota</taxon>
        <taxon>Chytridiomycota incertae sedis</taxon>
        <taxon>Chytridiomycetes</taxon>
        <taxon>Lobulomycetales</taxon>
        <taxon>Lobulomycetaceae</taxon>
        <taxon>Clydaea</taxon>
    </lineage>
</organism>
<dbReference type="PANTHER" id="PTHR11246:SF1">
    <property type="entry name" value="PRE-MRNA-PROCESSING FACTOR 6"/>
    <property type="match status" value="1"/>
</dbReference>
<dbReference type="Pfam" id="PF08566">
    <property type="entry name" value="Pam17"/>
    <property type="match status" value="1"/>
</dbReference>
<dbReference type="GO" id="GO:0001405">
    <property type="term" value="C:PAM complex, Tim23 associated import motor"/>
    <property type="evidence" value="ECO:0007669"/>
    <property type="project" value="InterPro"/>
</dbReference>
<keyword evidence="5" id="KW-0539">Nucleus</keyword>
<dbReference type="InterPro" id="IPR003107">
    <property type="entry name" value="HAT"/>
</dbReference>
<evidence type="ECO:0000256" key="7">
    <source>
        <dbReference type="SAM" id="Coils"/>
    </source>
</evidence>
<dbReference type="PROSITE" id="PS50005">
    <property type="entry name" value="TPR"/>
    <property type="match status" value="1"/>
</dbReference>
<keyword evidence="2" id="KW-0507">mRNA processing</keyword>
<dbReference type="Pfam" id="PF05843">
    <property type="entry name" value="Suf"/>
    <property type="match status" value="1"/>
</dbReference>
<dbReference type="Proteomes" id="UP001211065">
    <property type="component" value="Unassembled WGS sequence"/>
</dbReference>
<comment type="subcellular location">
    <subcellularLocation>
        <location evidence="1">Nucleus</location>
    </subcellularLocation>
</comment>
<feature type="domain" description="Suppressor of forked" evidence="9">
    <location>
        <begin position="467"/>
        <end position="603"/>
    </location>
</feature>
<feature type="region of interest" description="Disordered" evidence="8">
    <location>
        <begin position="163"/>
        <end position="241"/>
    </location>
</feature>
<feature type="domain" description="PRP1 splicing factor N-terminal" evidence="10">
    <location>
        <begin position="161"/>
        <end position="310"/>
    </location>
</feature>
<evidence type="ECO:0000256" key="3">
    <source>
        <dbReference type="ARBA" id="ARBA00022737"/>
    </source>
</evidence>
<evidence type="ECO:0008006" key="13">
    <source>
        <dbReference type="Google" id="ProtNLM"/>
    </source>
</evidence>
<feature type="coiled-coil region" evidence="7">
    <location>
        <begin position="242"/>
        <end position="272"/>
    </location>
</feature>
<keyword evidence="12" id="KW-1185">Reference proteome</keyword>
<feature type="compositionally biased region" description="Acidic residues" evidence="8">
    <location>
        <begin position="211"/>
        <end position="225"/>
    </location>
</feature>
<proteinExistence type="predicted"/>
<dbReference type="GO" id="GO:0046540">
    <property type="term" value="C:U4/U6 x U5 tri-snRNP complex"/>
    <property type="evidence" value="ECO:0007669"/>
    <property type="project" value="TreeGrafter"/>
</dbReference>
<evidence type="ECO:0000259" key="9">
    <source>
        <dbReference type="Pfam" id="PF05843"/>
    </source>
</evidence>
<dbReference type="InterPro" id="IPR019734">
    <property type="entry name" value="TPR_rpt"/>
</dbReference>
<sequence>MSHALKGKLLPWKEYFRLKKNVKNAERTLGIIGGGTALISSSYYFGAVADFDPVEKVFGMIDPQVAFPIATLAIGSMGWMFGKVLGGSIWRLCQNRHVLKCIDAMDTDFYHRIQHHRPKNINTSLQIVPDYYGEKINSVQDYRSWLKKQKEWHRDWLTKQAPPNYVAGLGRGANGFTTRSDIGPAREQEATPGLPAAPEAPLPLPEKDNKDDGEDDDERFQDPDNETGLFNSLPYDDDDNEADSIYKQIDDAMDERRRARREEREKEELQRFRKERPKIQSQFSDLKRQLGDMTSEDWANIPEVGDLVRKKGKSNKNNKNNDRFTPVPDSVLLSAQRQNQQYANTIDANAGVDTPMDGTTTSTDFAEFGQARDKVLSLKLDQIKDSVSSSTVDPKGYLTDLNSVIIKTDAEISDIKKARSLLRSVILTNPKHAPGWIAAARLEEVAGKIVQARELIAKGCEECTKSEDIWLEAARLNTLENARIILANAVRSLPQSVNIWIKAAELESETNRKKQVTRRALEFIPNSVKIWKAAISLEDDPEDAKVLLSRATECVPLSIELWLALAKLETYQNARRILNKARGINQTSHEIWIAAARLEEKHGDPDKVDMIIKTGVKTLVGLGSKLDREQWIKEAENCEKNDSLITCQAIIKATIGIGVENEDRESTWMEDAESCAKRQMFATARAIYAFAISNFPKEESVWMQAAFFERAHGTRESLETILQKAVQNCPHAETLWLMGAKEKWLSGDINGARGILEEAYSANQSSEDIWLAVIKLEVETGNFKEGREFLEKAREKTNSRKVWMKSAMLERQLGNFDVALKLLDEALVKFPSFEKLWMIKGQIQDIELNDLASARQTYANAVKQCPRCITLWILSSRLEEKAGVLIKGRAILEKSRLINKNEPELWLEAIHLELRGKHPSMAKALLAKALQDCPNSGKLWAEAILLEARVQRKAKATDAIRGREEDPYIILTIARLFWAERKIDKARSWFQRAVKSDPNIGDHWAWYIKFEIQHGDDQKRKAALEQFKNADPKHGEKWQAVRKDLKNFGQTLEKSLDIVVGMLDDKLGN</sequence>
<dbReference type="SMART" id="SM00386">
    <property type="entry name" value="HAT"/>
    <property type="match status" value="14"/>
</dbReference>
<dbReference type="Pfam" id="PF06424">
    <property type="entry name" value="PRP1_N"/>
    <property type="match status" value="1"/>
</dbReference>
<evidence type="ECO:0000256" key="2">
    <source>
        <dbReference type="ARBA" id="ARBA00022664"/>
    </source>
</evidence>
<keyword evidence="3" id="KW-0677">Repeat</keyword>
<dbReference type="PANTHER" id="PTHR11246">
    <property type="entry name" value="PRE-MRNA SPLICING FACTOR"/>
    <property type="match status" value="1"/>
</dbReference>
<gene>
    <name evidence="11" type="ORF">HK099_001323</name>
</gene>
<evidence type="ECO:0000256" key="1">
    <source>
        <dbReference type="ARBA" id="ARBA00004123"/>
    </source>
</evidence>
<keyword evidence="7" id="KW-0175">Coiled coil</keyword>
<dbReference type="InterPro" id="IPR011990">
    <property type="entry name" value="TPR-like_helical_dom_sf"/>
</dbReference>
<dbReference type="GO" id="GO:0000244">
    <property type="term" value="P:spliceosomal tri-snRNP complex assembly"/>
    <property type="evidence" value="ECO:0007669"/>
    <property type="project" value="TreeGrafter"/>
</dbReference>
<dbReference type="InterPro" id="IPR008847">
    <property type="entry name" value="Suf"/>
</dbReference>
<name>A0AAD5U549_9FUNG</name>
<reference evidence="11" key="1">
    <citation type="submission" date="2020-05" db="EMBL/GenBank/DDBJ databases">
        <title>Phylogenomic resolution of chytrid fungi.</title>
        <authorList>
            <person name="Stajich J.E."/>
            <person name="Amses K."/>
            <person name="Simmons R."/>
            <person name="Seto K."/>
            <person name="Myers J."/>
            <person name="Bonds A."/>
            <person name="Quandt C.A."/>
            <person name="Barry K."/>
            <person name="Liu P."/>
            <person name="Grigoriev I."/>
            <person name="Longcore J.E."/>
            <person name="James T.Y."/>
        </authorList>
    </citation>
    <scope>NUCLEOTIDE SEQUENCE</scope>
    <source>
        <strain evidence="11">JEL0476</strain>
    </source>
</reference>
<dbReference type="FunFam" id="1.25.40.10:FF:000256">
    <property type="entry name" value="Probable pre-mRNA splicing factor prp1"/>
    <property type="match status" value="1"/>
</dbReference>
<dbReference type="AlphaFoldDB" id="A0AAD5U549"/>
<evidence type="ECO:0000256" key="6">
    <source>
        <dbReference type="PROSITE-ProRule" id="PRU00339"/>
    </source>
</evidence>
<dbReference type="InterPro" id="IPR013875">
    <property type="entry name" value="Pam17"/>
</dbReference>
<evidence type="ECO:0000313" key="12">
    <source>
        <dbReference type="Proteomes" id="UP001211065"/>
    </source>
</evidence>
<dbReference type="SUPFAM" id="SSF48452">
    <property type="entry name" value="TPR-like"/>
    <property type="match status" value="3"/>
</dbReference>
<dbReference type="EMBL" id="JADGJW010000136">
    <property type="protein sequence ID" value="KAJ3223282.1"/>
    <property type="molecule type" value="Genomic_DNA"/>
</dbReference>
<comment type="caution">
    <text evidence="11">The sequence shown here is derived from an EMBL/GenBank/DDBJ whole genome shotgun (WGS) entry which is preliminary data.</text>
</comment>
<keyword evidence="6" id="KW-0802">TPR repeat</keyword>
<dbReference type="GO" id="GO:0071013">
    <property type="term" value="C:catalytic step 2 spliceosome"/>
    <property type="evidence" value="ECO:0007669"/>
    <property type="project" value="TreeGrafter"/>
</dbReference>
<feature type="repeat" description="TPR" evidence="6">
    <location>
        <begin position="967"/>
        <end position="1000"/>
    </location>
</feature>
<evidence type="ECO:0000256" key="8">
    <source>
        <dbReference type="SAM" id="MobiDB-lite"/>
    </source>
</evidence>
<dbReference type="InterPro" id="IPR010491">
    <property type="entry name" value="PRP1_N"/>
</dbReference>
<keyword evidence="4" id="KW-0508">mRNA splicing</keyword>
<evidence type="ECO:0000259" key="10">
    <source>
        <dbReference type="Pfam" id="PF06424"/>
    </source>
</evidence>
<protein>
    <recommendedName>
        <fullName evidence="13">Pre-mRNA-processing factor 6</fullName>
    </recommendedName>
</protein>